<organism evidence="1">
    <name type="scientific">Tanacetum cinerariifolium</name>
    <name type="common">Dalmatian daisy</name>
    <name type="synonym">Chrysanthemum cinerariifolium</name>
    <dbReference type="NCBI Taxonomy" id="118510"/>
    <lineage>
        <taxon>Eukaryota</taxon>
        <taxon>Viridiplantae</taxon>
        <taxon>Streptophyta</taxon>
        <taxon>Embryophyta</taxon>
        <taxon>Tracheophyta</taxon>
        <taxon>Spermatophyta</taxon>
        <taxon>Magnoliopsida</taxon>
        <taxon>eudicotyledons</taxon>
        <taxon>Gunneridae</taxon>
        <taxon>Pentapetalae</taxon>
        <taxon>asterids</taxon>
        <taxon>campanulids</taxon>
        <taxon>Asterales</taxon>
        <taxon>Asteraceae</taxon>
        <taxon>Asteroideae</taxon>
        <taxon>Anthemideae</taxon>
        <taxon>Anthemidinae</taxon>
        <taxon>Tanacetum</taxon>
    </lineage>
</organism>
<reference evidence="1" key="1">
    <citation type="journal article" date="2019" name="Sci. Rep.">
        <title>Draft genome of Tanacetum cinerariifolium, the natural source of mosquito coil.</title>
        <authorList>
            <person name="Yamashiro T."/>
            <person name="Shiraishi A."/>
            <person name="Satake H."/>
            <person name="Nakayama K."/>
        </authorList>
    </citation>
    <scope>NUCLEOTIDE SEQUENCE</scope>
</reference>
<comment type="caution">
    <text evidence="1">The sequence shown here is derived from an EMBL/GenBank/DDBJ whole genome shotgun (WGS) entry which is preliminary data.</text>
</comment>
<dbReference type="AlphaFoldDB" id="A0A699QFM5"/>
<dbReference type="EMBL" id="BKCJ011031575">
    <property type="protein sequence ID" value="GFC71024.1"/>
    <property type="molecule type" value="Genomic_DNA"/>
</dbReference>
<dbReference type="PANTHER" id="PTHR39741">
    <property type="entry name" value="F-BOX DOMAIN CONTAINING PROTEIN, EXPRESSED"/>
    <property type="match status" value="1"/>
</dbReference>
<sequence>WQQENQLQRFKLPEPVFCIGGYLQIELLGRVQQQAADGRYYICMAHVQAIGCRLSPAFCVEFSEPEPSKTVSLKYNSEEFVRAMENISSGHNNSLSTSLLPVTWWC</sequence>
<feature type="non-terminal residue" evidence="1">
    <location>
        <position position="1"/>
    </location>
</feature>
<dbReference type="InterPro" id="IPR055336">
    <property type="entry name" value="At4g00755-like"/>
</dbReference>
<gene>
    <name evidence="1" type="ORF">Tci_842994</name>
</gene>
<proteinExistence type="predicted"/>
<accession>A0A699QFM5</accession>
<dbReference type="PANTHER" id="PTHR39741:SF14">
    <property type="entry name" value="F-BOX DOMAIN-CONTAINING PROTEIN"/>
    <property type="match status" value="1"/>
</dbReference>
<name>A0A699QFM5_TANCI</name>
<protein>
    <submittedName>
        <fullName evidence="1">Uncharacterized protein</fullName>
    </submittedName>
</protein>
<evidence type="ECO:0000313" key="1">
    <source>
        <dbReference type="EMBL" id="GFC71024.1"/>
    </source>
</evidence>